<feature type="transmembrane region" description="Helical" evidence="7">
    <location>
        <begin position="208"/>
        <end position="228"/>
    </location>
</feature>
<dbReference type="GO" id="GO:0008508">
    <property type="term" value="F:bile acid:sodium symporter activity"/>
    <property type="evidence" value="ECO:0007669"/>
    <property type="project" value="TreeGrafter"/>
</dbReference>
<evidence type="ECO:0000256" key="6">
    <source>
        <dbReference type="ARBA" id="ARBA00023136"/>
    </source>
</evidence>
<evidence type="ECO:0000256" key="2">
    <source>
        <dbReference type="ARBA" id="ARBA00006528"/>
    </source>
</evidence>
<sequence length="339" mass="36893">VEANLFNEANASDNVTLATLNIQGPINKTVNILTVLNLFITMLSLGCTMEIFKIKAYLFKPKGVAIALLSQFCIMPITAFSLAKILQMEPIKAVTVLICGCCPGGTLSNIFSLVVKGDMNLSIVMTTCSNIAALGLMPLLLYIFSQGFTGLENAVPYAGILTALAFTLVPCAFGIAINHFKPHIIICILSFYIVRNVIWMILMPDAIIAASLMPLIGFTLGYVMSVLCRLSPQCSRTISMETGCQNIQLCVTILKVAFPLEVIGAMFLFPLLYITFQCAEVFLFALGFRCYQRVKPPAEGKCDTLITEELNHSAMGEQSTRGWVAGVAPVIRFREGEAC</sequence>
<proteinExistence type="inferred from homology"/>
<feature type="transmembrane region" description="Helical" evidence="7">
    <location>
        <begin position="30"/>
        <end position="52"/>
    </location>
</feature>
<name>A0A3B4H7J8_9CICH</name>
<gene>
    <name evidence="8" type="primary">SLC10A1</name>
</gene>
<comment type="similarity">
    <text evidence="2">Belongs to the bile acid:sodium symporter (BASS) (TC 2.A.28) family.</text>
</comment>
<keyword evidence="4" id="KW-0769">Symport</keyword>
<keyword evidence="4" id="KW-0813">Transport</keyword>
<accession>A0A3B4H7J8</accession>
<dbReference type="Pfam" id="PF01758">
    <property type="entry name" value="SBF"/>
    <property type="match status" value="1"/>
</dbReference>
<reference evidence="8" key="1">
    <citation type="submission" date="2023-09" db="UniProtKB">
        <authorList>
            <consortium name="Ensembl"/>
        </authorList>
    </citation>
    <scope>IDENTIFICATION</scope>
</reference>
<dbReference type="Ensembl" id="ENSPNYT00000030087.1">
    <property type="protein sequence ID" value="ENSPNYP00000029371.1"/>
    <property type="gene ID" value="ENSPNYG00000022124.1"/>
</dbReference>
<feature type="transmembrane region" description="Helical" evidence="7">
    <location>
        <begin position="93"/>
        <end position="114"/>
    </location>
</feature>
<evidence type="ECO:0000256" key="1">
    <source>
        <dbReference type="ARBA" id="ARBA00004141"/>
    </source>
</evidence>
<evidence type="ECO:0000256" key="5">
    <source>
        <dbReference type="ARBA" id="ARBA00022989"/>
    </source>
</evidence>
<dbReference type="InterPro" id="IPR002657">
    <property type="entry name" value="BilAc:Na_symport/Acr3"/>
</dbReference>
<evidence type="ECO:0000256" key="7">
    <source>
        <dbReference type="SAM" id="Phobius"/>
    </source>
</evidence>
<dbReference type="GO" id="GO:0016020">
    <property type="term" value="C:membrane"/>
    <property type="evidence" value="ECO:0007669"/>
    <property type="project" value="UniProtKB-SubCell"/>
</dbReference>
<dbReference type="PANTHER" id="PTHR10361">
    <property type="entry name" value="SODIUM-BILE ACID COTRANSPORTER"/>
    <property type="match status" value="1"/>
</dbReference>
<dbReference type="InterPro" id="IPR038770">
    <property type="entry name" value="Na+/solute_symporter_sf"/>
</dbReference>
<keyword evidence="3 7" id="KW-0812">Transmembrane</keyword>
<feature type="transmembrane region" description="Helical" evidence="7">
    <location>
        <begin position="121"/>
        <end position="144"/>
    </location>
</feature>
<keyword evidence="5 7" id="KW-1133">Transmembrane helix</keyword>
<feature type="transmembrane region" description="Helical" evidence="7">
    <location>
        <begin position="64"/>
        <end position="87"/>
    </location>
</feature>
<dbReference type="GeneTree" id="ENSGT00950000182808"/>
<evidence type="ECO:0000313" key="8">
    <source>
        <dbReference type="Ensembl" id="ENSPNYP00000029371.1"/>
    </source>
</evidence>
<evidence type="ECO:0000256" key="4">
    <source>
        <dbReference type="ARBA" id="ARBA00022847"/>
    </source>
</evidence>
<dbReference type="AlphaFoldDB" id="A0A3B4H7J8"/>
<dbReference type="PANTHER" id="PTHR10361:SF40">
    <property type="entry name" value="HEPATIC SODIUM_BILE ACID COTRANSPORTER"/>
    <property type="match status" value="1"/>
</dbReference>
<feature type="transmembrane region" description="Helical" evidence="7">
    <location>
        <begin position="249"/>
        <end position="268"/>
    </location>
</feature>
<feature type="transmembrane region" description="Helical" evidence="7">
    <location>
        <begin position="184"/>
        <end position="202"/>
    </location>
</feature>
<comment type="subcellular location">
    <subcellularLocation>
        <location evidence="1">Membrane</location>
        <topology evidence="1">Multi-pass membrane protein</topology>
    </subcellularLocation>
</comment>
<dbReference type="Gene3D" id="1.20.1530.20">
    <property type="match status" value="1"/>
</dbReference>
<keyword evidence="6 7" id="KW-0472">Membrane</keyword>
<organism evidence="8">
    <name type="scientific">Pundamilia nyererei</name>
    <dbReference type="NCBI Taxonomy" id="303518"/>
    <lineage>
        <taxon>Eukaryota</taxon>
        <taxon>Metazoa</taxon>
        <taxon>Chordata</taxon>
        <taxon>Craniata</taxon>
        <taxon>Vertebrata</taxon>
        <taxon>Euteleostomi</taxon>
        <taxon>Actinopterygii</taxon>
        <taxon>Neopterygii</taxon>
        <taxon>Teleostei</taxon>
        <taxon>Neoteleostei</taxon>
        <taxon>Acanthomorphata</taxon>
        <taxon>Ovalentaria</taxon>
        <taxon>Cichlomorphae</taxon>
        <taxon>Cichliformes</taxon>
        <taxon>Cichlidae</taxon>
        <taxon>African cichlids</taxon>
        <taxon>Pseudocrenilabrinae</taxon>
        <taxon>Haplochromini</taxon>
        <taxon>Pundamilia</taxon>
    </lineage>
</organism>
<protein>
    <submittedName>
        <fullName evidence="8">Solute carrier family 10 member 1</fullName>
    </submittedName>
</protein>
<feature type="transmembrane region" description="Helical" evidence="7">
    <location>
        <begin position="156"/>
        <end position="177"/>
    </location>
</feature>
<dbReference type="InterPro" id="IPR004710">
    <property type="entry name" value="Bilac:Na_transpt"/>
</dbReference>
<evidence type="ECO:0000256" key="3">
    <source>
        <dbReference type="ARBA" id="ARBA00022692"/>
    </source>
</evidence>